<organism evidence="2 3">
    <name type="scientific">Cryoendolithus antarcticus</name>
    <dbReference type="NCBI Taxonomy" id="1507870"/>
    <lineage>
        <taxon>Eukaryota</taxon>
        <taxon>Fungi</taxon>
        <taxon>Dikarya</taxon>
        <taxon>Ascomycota</taxon>
        <taxon>Pezizomycotina</taxon>
        <taxon>Dothideomycetes</taxon>
        <taxon>Dothideomycetidae</taxon>
        <taxon>Cladosporiales</taxon>
        <taxon>Cladosporiaceae</taxon>
        <taxon>Cryoendolithus</taxon>
    </lineage>
</organism>
<feature type="signal peptide" evidence="1">
    <location>
        <begin position="1"/>
        <end position="20"/>
    </location>
</feature>
<dbReference type="Pfam" id="PF04681">
    <property type="entry name" value="Bys1"/>
    <property type="match status" value="1"/>
</dbReference>
<evidence type="ECO:0000256" key="1">
    <source>
        <dbReference type="SAM" id="SignalP"/>
    </source>
</evidence>
<dbReference type="Proteomes" id="UP000192596">
    <property type="component" value="Unassembled WGS sequence"/>
</dbReference>
<dbReference type="AlphaFoldDB" id="A0A1V8TNK0"/>
<protein>
    <submittedName>
        <fullName evidence="2">Uncharacterized protein</fullName>
    </submittedName>
</protein>
<dbReference type="InterPro" id="IPR037176">
    <property type="entry name" value="Osmotin/thaumatin-like_sf"/>
</dbReference>
<comment type="caution">
    <text evidence="2">The sequence shown here is derived from an EMBL/GenBank/DDBJ whole genome shotgun (WGS) entry which is preliminary data.</text>
</comment>
<evidence type="ECO:0000313" key="3">
    <source>
        <dbReference type="Proteomes" id="UP000192596"/>
    </source>
</evidence>
<dbReference type="EMBL" id="NAJO01000004">
    <property type="protein sequence ID" value="OQO12963.1"/>
    <property type="molecule type" value="Genomic_DNA"/>
</dbReference>
<keyword evidence="1" id="KW-0732">Signal</keyword>
<dbReference type="PANTHER" id="PTHR36195:SF4">
    <property type="entry name" value="DOMAIN PROTEIN, PUTATIVE (AFU_ORTHOLOGUE AFUA_5G01990)-RELATED"/>
    <property type="match status" value="1"/>
</dbReference>
<keyword evidence="3" id="KW-1185">Reference proteome</keyword>
<feature type="chain" id="PRO_5013184248" evidence="1">
    <location>
        <begin position="21"/>
        <end position="277"/>
    </location>
</feature>
<name>A0A1V8TNK0_9PEZI</name>
<dbReference type="OrthoDB" id="3682664at2759"/>
<gene>
    <name evidence="2" type="ORF">B0A48_02427</name>
</gene>
<accession>A0A1V8TNK0</accession>
<sequence length="277" mass="29051">MLSNAIIASAILASAPLAHAIGSAIVVNGCNYPVKLCNVPSANGGYEEIDETLEPNGTYTQQWTELTNGNGWSIKLSPDQTLDHIMQYEYTFHNDGTIWYDLSEVDGNPWDGNWEITAEGSCTPKQSAYRYSTDDAYGMQACPDDSTITVLLCSGESQNDGSVSSIASSGYSAAPTSTVAASSAESSVVVASTTPVAPAPTSTEAPAAPVSTTTIASRHWRTRQRVADTPTTLATIASTTTAAGGNVVVVTEVVTEVATATAFAKRHEHHAHPHARA</sequence>
<proteinExistence type="predicted"/>
<reference evidence="3" key="1">
    <citation type="submission" date="2017-03" db="EMBL/GenBank/DDBJ databases">
        <title>Genomes of endolithic fungi from Antarctica.</title>
        <authorList>
            <person name="Coleine C."/>
            <person name="Masonjones S."/>
            <person name="Stajich J.E."/>
        </authorList>
    </citation>
    <scope>NUCLEOTIDE SEQUENCE [LARGE SCALE GENOMIC DNA]</scope>
    <source>
        <strain evidence="3">CCFEE 5527</strain>
    </source>
</reference>
<dbReference type="InParanoid" id="A0A1V8TNK0"/>
<dbReference type="PANTHER" id="PTHR36195">
    <property type="entry name" value="DOMAIN PROTEIN, PUTATIVE (AFU_ORTHOLOGUE AFUA_5G01990)-RELATED-RELATED"/>
    <property type="match status" value="1"/>
</dbReference>
<dbReference type="SUPFAM" id="SSF49870">
    <property type="entry name" value="Osmotin, thaumatin-like protein"/>
    <property type="match status" value="1"/>
</dbReference>
<dbReference type="InterPro" id="IPR006771">
    <property type="entry name" value="CetA-like"/>
</dbReference>
<evidence type="ECO:0000313" key="2">
    <source>
        <dbReference type="EMBL" id="OQO12963.1"/>
    </source>
</evidence>